<feature type="repeat" description="PPR" evidence="2">
    <location>
        <begin position="217"/>
        <end position="251"/>
    </location>
</feature>
<dbReference type="Pfam" id="PF13041">
    <property type="entry name" value="PPR_2"/>
    <property type="match status" value="6"/>
</dbReference>
<dbReference type="Pfam" id="PF12854">
    <property type="entry name" value="PPR_1"/>
    <property type="match status" value="1"/>
</dbReference>
<feature type="repeat" description="PPR" evidence="2">
    <location>
        <begin position="387"/>
        <end position="421"/>
    </location>
</feature>
<name>A0A4Y7K6F3_PAPSO</name>
<organism evidence="3 4">
    <name type="scientific">Papaver somniferum</name>
    <name type="common">Opium poppy</name>
    <dbReference type="NCBI Taxonomy" id="3469"/>
    <lineage>
        <taxon>Eukaryota</taxon>
        <taxon>Viridiplantae</taxon>
        <taxon>Streptophyta</taxon>
        <taxon>Embryophyta</taxon>
        <taxon>Tracheophyta</taxon>
        <taxon>Spermatophyta</taxon>
        <taxon>Magnoliopsida</taxon>
        <taxon>Ranunculales</taxon>
        <taxon>Papaveraceae</taxon>
        <taxon>Papaveroideae</taxon>
        <taxon>Papaver</taxon>
    </lineage>
</organism>
<feature type="repeat" description="PPR" evidence="2">
    <location>
        <begin position="422"/>
        <end position="456"/>
    </location>
</feature>
<dbReference type="InterPro" id="IPR051114">
    <property type="entry name" value="Mito_RNA_Proc_CCM1"/>
</dbReference>
<feature type="repeat" description="PPR" evidence="2">
    <location>
        <begin position="457"/>
        <end position="491"/>
    </location>
</feature>
<feature type="repeat" description="PPR" evidence="2">
    <location>
        <begin position="599"/>
        <end position="633"/>
    </location>
</feature>
<dbReference type="STRING" id="3469.A0A4Y7K6F3"/>
<feature type="repeat" description="PPR" evidence="2">
    <location>
        <begin position="147"/>
        <end position="181"/>
    </location>
</feature>
<dbReference type="InterPro" id="IPR011990">
    <property type="entry name" value="TPR-like_helical_dom_sf"/>
</dbReference>
<accession>A0A4Y7K6F3</accession>
<dbReference type="NCBIfam" id="TIGR00756">
    <property type="entry name" value="PPR"/>
    <property type="match status" value="13"/>
</dbReference>
<evidence type="ECO:0000313" key="4">
    <source>
        <dbReference type="Proteomes" id="UP000316621"/>
    </source>
</evidence>
<dbReference type="PANTHER" id="PTHR47934:SF6">
    <property type="entry name" value="MITOCHONDRIAL GROUP I INTRON SPLICING FACTOR CCM1-RELATED"/>
    <property type="match status" value="1"/>
</dbReference>
<dbReference type="PROSITE" id="PS51375">
    <property type="entry name" value="PPR"/>
    <property type="match status" value="13"/>
</dbReference>
<evidence type="ECO:0000256" key="2">
    <source>
        <dbReference type="PROSITE-ProRule" id="PRU00708"/>
    </source>
</evidence>
<dbReference type="Proteomes" id="UP000316621">
    <property type="component" value="Chromosome 6"/>
</dbReference>
<dbReference type="GO" id="GO:0007005">
    <property type="term" value="P:mitochondrion organization"/>
    <property type="evidence" value="ECO:0007669"/>
    <property type="project" value="TreeGrafter"/>
</dbReference>
<sequence>MKQFHGDKLNEKEFEDYSWVVSNSEIMGLEYRQQKGREQNRKPQKISFLLNTQTQAIPKTILNTEKISNPPQNEYHVVKRLNHEKDMMVALAYFKSVANGGDAEVPFFKHTHLTYKTMIDKLGQEKEFLDGVQYLLQQMKLEGISCSEDIFISVIDSYKRAGLAEQALKTFYRIRDFDCKPTVKIYNHVLDALLNENKFQMIIPIYNNMKKDGVELNVFTYNILLKALCKNNRVDGAHGLLVEMSKKGCSPDDVSYTTIVSSLCKLGRLKEARELIARVNPIVPAYNALINGFCRHLDIKEAFILLDEMMSREIVPNVITYTTIIDALSNTMDVDQALVVLAQMFVRGCQPNIRTFTSLMNGFFRKGAVHEALDVWDRMAGEGCDPNVVTYNTVLHGLCINENLDMALSFFDQMEVSGISPNVRTYTTLIDGLGKSGDLDGAAKMWNRMVTCGCRPNIVAFTCMVDALCRRRMFNQAYFLIENMKLEDCPPNTVTFNTLIKGLCSSKRVDWAMEVFDEMEKHGSDCSPNATTFNELLDGLNKEGNFEEAFRLVKDMMTRGIDFNLVTYNTMIYGLSTAGMVDEAAQYFGRMVVTGIHPDTITFNTFIHAYSKQGNVSDALKLMEGMTEQGCNRDIVTYTSLIYGLCEICSSEEAMIYLDKLLKEGLSPNSATWNGTGFCENMRMILVQTLSCASEFFQIKLELICVSKYNTCFPCSKSVLGKLLRCFYTIYSASEVIISSATISYTSEGNDCIRKEWPQTLFLASDLFSKQALKLEFRCSVNIAHASPARLLFSPNDSAACTPSIYASNFSLSIKSAALTSSSSQLQSTTPGDAVLVSSSTPHLRTLCPPSGIRVLKIYRRAGRSSPAIGNVQAISLAVATSSGFGFCNIKDGKFVRYSWIDRSFFVTCSVGPSSFAPEISVYDGVQLGFVQIRETARKMYVFLDILPSVAAFVKML</sequence>
<dbReference type="GO" id="GO:0003729">
    <property type="term" value="F:mRNA binding"/>
    <property type="evidence" value="ECO:0007669"/>
    <property type="project" value="TreeGrafter"/>
</dbReference>
<dbReference type="Gene3D" id="1.25.40.10">
    <property type="entry name" value="Tetratricopeptide repeat domain"/>
    <property type="match status" value="6"/>
</dbReference>
<feature type="repeat" description="PPR" evidence="2">
    <location>
        <begin position="317"/>
        <end position="351"/>
    </location>
</feature>
<proteinExistence type="predicted"/>
<gene>
    <name evidence="3" type="ORF">C5167_011606</name>
</gene>
<dbReference type="Pfam" id="PF13812">
    <property type="entry name" value="PPR_3"/>
    <property type="match status" value="1"/>
</dbReference>
<dbReference type="GO" id="GO:0005739">
    <property type="term" value="C:mitochondrion"/>
    <property type="evidence" value="ECO:0007669"/>
    <property type="project" value="TreeGrafter"/>
</dbReference>
<feature type="repeat" description="PPR" evidence="2">
    <location>
        <begin position="282"/>
        <end position="316"/>
    </location>
</feature>
<dbReference type="GO" id="GO:0006396">
    <property type="term" value="P:RNA processing"/>
    <property type="evidence" value="ECO:0007669"/>
    <property type="project" value="TreeGrafter"/>
</dbReference>
<dbReference type="OMA" id="LRMACAV"/>
<dbReference type="PANTHER" id="PTHR47934">
    <property type="entry name" value="PENTATRICOPEPTIDE REPEAT-CONTAINING PROTEIN PET309, MITOCHONDRIAL"/>
    <property type="match status" value="1"/>
</dbReference>
<feature type="repeat" description="PPR" evidence="2">
    <location>
        <begin position="634"/>
        <end position="668"/>
    </location>
</feature>
<reference evidence="3 4" key="1">
    <citation type="journal article" date="2018" name="Science">
        <title>The opium poppy genome and morphinan production.</title>
        <authorList>
            <person name="Guo L."/>
            <person name="Winzer T."/>
            <person name="Yang X."/>
            <person name="Li Y."/>
            <person name="Ning Z."/>
            <person name="He Z."/>
            <person name="Teodor R."/>
            <person name="Lu Y."/>
            <person name="Bowser T.A."/>
            <person name="Graham I.A."/>
            <person name="Ye K."/>
        </authorList>
    </citation>
    <scope>NUCLEOTIDE SEQUENCE [LARGE SCALE GENOMIC DNA]</scope>
    <source>
        <strain evidence="4">cv. HN1</strain>
        <tissue evidence="3">Leaves</tissue>
    </source>
</reference>
<dbReference type="InterPro" id="IPR002885">
    <property type="entry name" value="PPR_rpt"/>
</dbReference>
<keyword evidence="1" id="KW-0677">Repeat</keyword>
<feature type="repeat" description="PPR" evidence="2">
    <location>
        <begin position="492"/>
        <end position="526"/>
    </location>
</feature>
<feature type="repeat" description="PPR" evidence="2">
    <location>
        <begin position="529"/>
        <end position="563"/>
    </location>
</feature>
<evidence type="ECO:0000313" key="3">
    <source>
        <dbReference type="EMBL" id="RZC67920.1"/>
    </source>
</evidence>
<dbReference type="AlphaFoldDB" id="A0A4Y7K6F3"/>
<protein>
    <submittedName>
        <fullName evidence="3">Uncharacterized protein</fullName>
    </submittedName>
</protein>
<dbReference type="EMBL" id="CM010720">
    <property type="protein sequence ID" value="RZC67920.1"/>
    <property type="molecule type" value="Genomic_DNA"/>
</dbReference>
<dbReference type="Gramene" id="RZC67920">
    <property type="protein sequence ID" value="RZC67920"/>
    <property type="gene ID" value="C5167_011606"/>
</dbReference>
<keyword evidence="4" id="KW-1185">Reference proteome</keyword>
<evidence type="ECO:0000256" key="1">
    <source>
        <dbReference type="ARBA" id="ARBA00022737"/>
    </source>
</evidence>
<feature type="repeat" description="PPR" evidence="2">
    <location>
        <begin position="352"/>
        <end position="386"/>
    </location>
</feature>
<feature type="repeat" description="PPR" evidence="2">
    <location>
        <begin position="564"/>
        <end position="598"/>
    </location>
</feature>